<keyword evidence="6" id="KW-1185">Reference proteome</keyword>
<protein>
    <submittedName>
        <fullName evidence="5">Uncharacterized protein</fullName>
    </submittedName>
</protein>
<feature type="chain" id="PRO_5026802967" evidence="4">
    <location>
        <begin position="27"/>
        <end position="827"/>
    </location>
</feature>
<keyword evidence="1" id="KW-0677">Repeat</keyword>
<dbReference type="Pfam" id="PF07719">
    <property type="entry name" value="TPR_2"/>
    <property type="match status" value="1"/>
</dbReference>
<proteinExistence type="predicted"/>
<name>A0A6N9TR48_DISTH</name>
<gene>
    <name evidence="5" type="ORF">G3N55_03520</name>
</gene>
<dbReference type="SMART" id="SM00028">
    <property type="entry name" value="TPR"/>
    <property type="match status" value="1"/>
</dbReference>
<organism evidence="5 6">
    <name type="scientific">Dissulfurirhabdus thermomarina</name>
    <dbReference type="NCBI Taxonomy" id="1765737"/>
    <lineage>
        <taxon>Bacteria</taxon>
        <taxon>Deltaproteobacteria</taxon>
        <taxon>Dissulfurirhabdaceae</taxon>
        <taxon>Dissulfurirhabdus</taxon>
    </lineage>
</organism>
<evidence type="ECO:0000256" key="3">
    <source>
        <dbReference type="PROSITE-ProRule" id="PRU00339"/>
    </source>
</evidence>
<reference evidence="5 6" key="1">
    <citation type="submission" date="2020-02" db="EMBL/GenBank/DDBJ databases">
        <title>Comparative genomics of sulfur disproportionating microorganisms.</title>
        <authorList>
            <person name="Ward L.M."/>
            <person name="Bertran E."/>
            <person name="Johnston D.T."/>
        </authorList>
    </citation>
    <scope>NUCLEOTIDE SEQUENCE [LARGE SCALE GENOMIC DNA]</scope>
    <source>
        <strain evidence="5 6">DSM 100025</strain>
    </source>
</reference>
<dbReference type="PROSITE" id="PS50005">
    <property type="entry name" value="TPR"/>
    <property type="match status" value="1"/>
</dbReference>
<evidence type="ECO:0000256" key="4">
    <source>
        <dbReference type="SAM" id="SignalP"/>
    </source>
</evidence>
<evidence type="ECO:0000256" key="1">
    <source>
        <dbReference type="ARBA" id="ARBA00022737"/>
    </source>
</evidence>
<dbReference type="InterPro" id="IPR013105">
    <property type="entry name" value="TPR_2"/>
</dbReference>
<dbReference type="InterPro" id="IPR019734">
    <property type="entry name" value="TPR_rpt"/>
</dbReference>
<feature type="signal peptide" evidence="4">
    <location>
        <begin position="1"/>
        <end position="26"/>
    </location>
</feature>
<feature type="repeat" description="TPR" evidence="3">
    <location>
        <begin position="767"/>
        <end position="800"/>
    </location>
</feature>
<keyword evidence="2 3" id="KW-0802">TPR repeat</keyword>
<evidence type="ECO:0000313" key="6">
    <source>
        <dbReference type="Proteomes" id="UP000469346"/>
    </source>
</evidence>
<dbReference type="SUPFAM" id="SSF48452">
    <property type="entry name" value="TPR-like"/>
    <property type="match status" value="1"/>
</dbReference>
<accession>A0A6N9TR48</accession>
<evidence type="ECO:0000313" key="5">
    <source>
        <dbReference type="EMBL" id="NDY41917.1"/>
    </source>
</evidence>
<dbReference type="InterPro" id="IPR011990">
    <property type="entry name" value="TPR-like_helical_dom_sf"/>
</dbReference>
<dbReference type="Gene3D" id="1.25.40.10">
    <property type="entry name" value="Tetratricopeptide repeat domain"/>
    <property type="match status" value="1"/>
</dbReference>
<dbReference type="Proteomes" id="UP000469346">
    <property type="component" value="Unassembled WGS sequence"/>
</dbReference>
<keyword evidence="4" id="KW-0732">Signal</keyword>
<sequence length="827" mass="88959">MSWLVSRKALLRWALVFVLCAAAAWAGPGPSGPCPPGPGGDPDPGYRAAALAAKGDLEGALAALDELADPVRLRETADFRVLLRAAAGAAHPAGDDAGRISEGLRRLLPVLSGRLIRFVAVRVPAAPDRPVAEADLKVRAEILALNRYVDSILSGSEAGGEAASLFREYLRDRRDVLISFSTVAAARDVGRWREAVVAVVLDTPEIVSRARVFGVTGNAATRFAVGVVGCSRDALTVGPVVKRLEAAGHKVELLGEGSCEDGRYGREAAQKGLDMLLFVTERVDAEPSRLSDDLKVVEGVLEIRGADVYTGQDVFELRRAKTVYDSGERSGAELALGAALENLGADLEAAVTRAGVRLAADPVRRRLKAEAHARATRGPVEVRVERVLPVFANNAKHYAEAPFVFLRLVNHTGGDIEDLDVSLRVKAFMDFPSETRVDRLPASANASVALRAVFNGRLLELTENTPLQARVEARYRLGGAPRSAEVTVPLRVYERHALTWDDRRKIAIFVTPKDPPVMDFSRAVLHAVKAPVVSRRVTLAAAAFEALRALGVTYQADPNNPYAKAGARGGVDYVQYARDTLARKAGDCDDLVVLYASLLESLGIRTAVLDLGDHVMAAFDTGIAMAELARYGIDPGAVLARGGTAWVPVELTRLGEDFTGSWAAAAGRRRRAGRRLRVVDVARAWRAYKPPTLPPCRVATALPAGFPAKLAAVFDRLGKDRNARLLQGMRGGMVAPEEALYVLARDGLLDDALALADAFRAAGVRTPEFLNDLGNVYFLKGRYGEALRCYQAAVTARPGVPFYRKNAEKARRRLERQRPGAAAEKEG</sequence>
<evidence type="ECO:0000256" key="2">
    <source>
        <dbReference type="ARBA" id="ARBA00022803"/>
    </source>
</evidence>
<dbReference type="RefSeq" id="WP_163298070.1">
    <property type="nucleotide sequence ID" value="NZ_JAAGRR010000024.1"/>
</dbReference>
<dbReference type="EMBL" id="JAAGRR010000024">
    <property type="protein sequence ID" value="NDY41917.1"/>
    <property type="molecule type" value="Genomic_DNA"/>
</dbReference>
<dbReference type="Gene3D" id="3.10.620.30">
    <property type="match status" value="1"/>
</dbReference>
<dbReference type="AlphaFoldDB" id="A0A6N9TR48"/>
<comment type="caution">
    <text evidence="5">The sequence shown here is derived from an EMBL/GenBank/DDBJ whole genome shotgun (WGS) entry which is preliminary data.</text>
</comment>